<evidence type="ECO:0000256" key="8">
    <source>
        <dbReference type="ARBA" id="ARBA00049120"/>
    </source>
</evidence>
<dbReference type="InterPro" id="IPR002941">
    <property type="entry name" value="DNA_methylase_N4/N6"/>
</dbReference>
<dbReference type="GO" id="GO:0032259">
    <property type="term" value="P:methylation"/>
    <property type="evidence" value="ECO:0007669"/>
    <property type="project" value="UniProtKB-KW"/>
</dbReference>
<sequence>MVQTVESLRYPEDFINQIICGDCIEVMKLIPDNTIDLVVTSPPYDELRTYKGYVFDFESIAQELFRVIAKNGAVVWVVGDKIKNGNRSLTSFRQALYFQDVGFNVHDVMIYRKKNTPFMRSNAYTNCYEFMFVFSKGNPKTFNPLMEKTKRQGYEMLVTNRKPDGVIKKVLGKLKERKVKTNIWAYAVGLGGTTRDRIAFQHPATFPEKLAEDHILSWTNEEDIVMDPMCGSGTTCKMAKLNNRNYIGIDISEKYCKISRERLKRSSK</sequence>
<evidence type="ECO:0000256" key="2">
    <source>
        <dbReference type="ARBA" id="ARBA00012185"/>
    </source>
</evidence>
<dbReference type="GO" id="GO:0009307">
    <property type="term" value="P:DNA restriction-modification system"/>
    <property type="evidence" value="ECO:0007669"/>
    <property type="project" value="UniProtKB-KW"/>
</dbReference>
<protein>
    <recommendedName>
        <fullName evidence="2">site-specific DNA-methyltransferase (cytosine-N(4)-specific)</fullName>
        <ecNumber evidence="2">2.1.1.113</ecNumber>
    </recommendedName>
</protein>
<dbReference type="GO" id="GO:0003677">
    <property type="term" value="F:DNA binding"/>
    <property type="evidence" value="ECO:0007669"/>
    <property type="project" value="UniProtKB-KW"/>
</dbReference>
<dbReference type="GO" id="GO:0008170">
    <property type="term" value="F:N-methyltransferase activity"/>
    <property type="evidence" value="ECO:0007669"/>
    <property type="project" value="InterPro"/>
</dbReference>
<dbReference type="GO" id="GO:0005737">
    <property type="term" value="C:cytoplasm"/>
    <property type="evidence" value="ECO:0007669"/>
    <property type="project" value="TreeGrafter"/>
</dbReference>
<keyword evidence="7" id="KW-0238">DNA-binding</keyword>
<evidence type="ECO:0000256" key="5">
    <source>
        <dbReference type="ARBA" id="ARBA00022691"/>
    </source>
</evidence>
<keyword evidence="6" id="KW-0680">Restriction system</keyword>
<dbReference type="EMBL" id="MT144162">
    <property type="protein sequence ID" value="QJA49910.1"/>
    <property type="molecule type" value="Genomic_DNA"/>
</dbReference>
<reference evidence="10" key="1">
    <citation type="submission" date="2020-03" db="EMBL/GenBank/DDBJ databases">
        <title>The deep terrestrial virosphere.</title>
        <authorList>
            <person name="Holmfeldt K."/>
            <person name="Nilsson E."/>
            <person name="Simone D."/>
            <person name="Lopez-Fernandez M."/>
            <person name="Wu X."/>
            <person name="de Brujin I."/>
            <person name="Lundin D."/>
            <person name="Andersson A."/>
            <person name="Bertilsson S."/>
            <person name="Dopson M."/>
        </authorList>
    </citation>
    <scope>NUCLEOTIDE SEQUENCE</scope>
    <source>
        <strain evidence="10">TM448A01530</strain>
    </source>
</reference>
<evidence type="ECO:0000256" key="7">
    <source>
        <dbReference type="ARBA" id="ARBA00023125"/>
    </source>
</evidence>
<evidence type="ECO:0000256" key="3">
    <source>
        <dbReference type="ARBA" id="ARBA00022603"/>
    </source>
</evidence>
<dbReference type="GO" id="GO:0009007">
    <property type="term" value="F:site-specific DNA-methyltransferase (adenine-specific) activity"/>
    <property type="evidence" value="ECO:0007669"/>
    <property type="project" value="TreeGrafter"/>
</dbReference>
<dbReference type="PANTHER" id="PTHR13370">
    <property type="entry name" value="RNA METHYLASE-RELATED"/>
    <property type="match status" value="1"/>
</dbReference>
<dbReference type="Gene3D" id="3.40.50.150">
    <property type="entry name" value="Vaccinia Virus protein VP39"/>
    <property type="match status" value="1"/>
</dbReference>
<dbReference type="PROSITE" id="PS00093">
    <property type="entry name" value="N4_MTASE"/>
    <property type="match status" value="1"/>
</dbReference>
<proteinExistence type="inferred from homology"/>
<dbReference type="GO" id="GO:0015667">
    <property type="term" value="F:site-specific DNA-methyltransferase (cytosine-N4-specific) activity"/>
    <property type="evidence" value="ECO:0007669"/>
    <property type="project" value="UniProtKB-EC"/>
</dbReference>
<accession>A0A6H1ZRT0</accession>
<evidence type="ECO:0000256" key="6">
    <source>
        <dbReference type="ARBA" id="ARBA00022747"/>
    </source>
</evidence>
<evidence type="ECO:0000313" key="10">
    <source>
        <dbReference type="EMBL" id="QJA49910.1"/>
    </source>
</evidence>
<organism evidence="10">
    <name type="scientific">viral metagenome</name>
    <dbReference type="NCBI Taxonomy" id="1070528"/>
    <lineage>
        <taxon>unclassified sequences</taxon>
        <taxon>metagenomes</taxon>
        <taxon>organismal metagenomes</taxon>
    </lineage>
</organism>
<evidence type="ECO:0000259" key="9">
    <source>
        <dbReference type="Pfam" id="PF01555"/>
    </source>
</evidence>
<dbReference type="InterPro" id="IPR001091">
    <property type="entry name" value="RM_Methyltransferase"/>
</dbReference>
<dbReference type="PANTHER" id="PTHR13370:SF3">
    <property type="entry name" value="TRNA (GUANINE(10)-N2)-METHYLTRANSFERASE HOMOLOG"/>
    <property type="match status" value="1"/>
</dbReference>
<comment type="catalytic activity">
    <reaction evidence="8">
        <text>a 2'-deoxycytidine in DNA + S-adenosyl-L-methionine = an N(4)-methyl-2'-deoxycytidine in DNA + S-adenosyl-L-homocysteine + H(+)</text>
        <dbReference type="Rhea" id="RHEA:16857"/>
        <dbReference type="Rhea" id="RHEA-COMP:11369"/>
        <dbReference type="Rhea" id="RHEA-COMP:13674"/>
        <dbReference type="ChEBI" id="CHEBI:15378"/>
        <dbReference type="ChEBI" id="CHEBI:57856"/>
        <dbReference type="ChEBI" id="CHEBI:59789"/>
        <dbReference type="ChEBI" id="CHEBI:85452"/>
        <dbReference type="ChEBI" id="CHEBI:137933"/>
        <dbReference type="EC" id="2.1.1.113"/>
    </reaction>
</comment>
<name>A0A6H1ZRT0_9ZZZZ</name>
<evidence type="ECO:0000256" key="1">
    <source>
        <dbReference type="ARBA" id="ARBA00010203"/>
    </source>
</evidence>
<gene>
    <name evidence="10" type="ORF">TM448A01530_0009</name>
</gene>
<keyword evidence="4 10" id="KW-0808">Transferase</keyword>
<feature type="domain" description="DNA methylase N-4/N-6" evidence="9">
    <location>
        <begin position="35"/>
        <end position="260"/>
    </location>
</feature>
<dbReference type="SUPFAM" id="SSF53335">
    <property type="entry name" value="S-adenosyl-L-methionine-dependent methyltransferases"/>
    <property type="match status" value="1"/>
</dbReference>
<comment type="similarity">
    <text evidence="1">Belongs to the N(4)/N(6)-methyltransferase family. N(4) subfamily.</text>
</comment>
<dbReference type="InterPro" id="IPR017985">
    <property type="entry name" value="MeTrfase_CN4_CS"/>
</dbReference>
<dbReference type="InterPro" id="IPR029063">
    <property type="entry name" value="SAM-dependent_MTases_sf"/>
</dbReference>
<dbReference type="AlphaFoldDB" id="A0A6H1ZRT0"/>
<keyword evidence="3 10" id="KW-0489">Methyltransferase</keyword>
<dbReference type="Pfam" id="PF01555">
    <property type="entry name" value="N6_N4_Mtase"/>
    <property type="match status" value="1"/>
</dbReference>
<dbReference type="PRINTS" id="PR00508">
    <property type="entry name" value="S21N4MTFRASE"/>
</dbReference>
<keyword evidence="5" id="KW-0949">S-adenosyl-L-methionine</keyword>
<evidence type="ECO:0000256" key="4">
    <source>
        <dbReference type="ARBA" id="ARBA00022679"/>
    </source>
</evidence>
<dbReference type="EC" id="2.1.1.113" evidence="2"/>